<dbReference type="Gene3D" id="3.40.50.300">
    <property type="entry name" value="P-loop containing nucleotide triphosphate hydrolases"/>
    <property type="match status" value="1"/>
</dbReference>
<name>X1ERR2_9ZZZZ</name>
<comment type="caution">
    <text evidence="1">The sequence shown here is derived from an EMBL/GenBank/DDBJ whole genome shotgun (WGS) entry which is preliminary data.</text>
</comment>
<reference evidence="1" key="1">
    <citation type="journal article" date="2014" name="Front. Microbiol.">
        <title>High frequency of phylogenetically diverse reductive dehalogenase-homologous genes in deep subseafloor sedimentary metagenomes.</title>
        <authorList>
            <person name="Kawai M."/>
            <person name="Futagami T."/>
            <person name="Toyoda A."/>
            <person name="Takaki Y."/>
            <person name="Nishi S."/>
            <person name="Hori S."/>
            <person name="Arai W."/>
            <person name="Tsubouchi T."/>
            <person name="Morono Y."/>
            <person name="Uchiyama I."/>
            <person name="Ito T."/>
            <person name="Fujiyama A."/>
            <person name="Inagaki F."/>
            <person name="Takami H."/>
        </authorList>
    </citation>
    <scope>NUCLEOTIDE SEQUENCE</scope>
    <source>
        <strain evidence="1">Expedition CK06-06</strain>
    </source>
</reference>
<evidence type="ECO:0000313" key="1">
    <source>
        <dbReference type="EMBL" id="GAH11338.1"/>
    </source>
</evidence>
<dbReference type="PANTHER" id="PTHR41930:SF1">
    <property type="entry name" value="DEPHOSPHO-COA KINASE"/>
    <property type="match status" value="1"/>
</dbReference>
<evidence type="ECO:0008006" key="2">
    <source>
        <dbReference type="Google" id="ProtNLM"/>
    </source>
</evidence>
<feature type="non-terminal residue" evidence="1">
    <location>
        <position position="1"/>
    </location>
</feature>
<sequence>IFIFVGFQLTGKSSHGHKMEIEENIPMIETGHAVYYELQRQGLETNHANTSKVIKDLLSKDPTAFTQAILEFEEKKYQDSSIMLFNGIKSPAEIDYIKKRFGNENVRVVGFHACQLTRFGRVRNPDRFTVSGRFQQKKQEDEDLAHWENFTSRDIREINLGIGIAFSLANEIIITENIQWPYYDFKISYKNFKNYIFEN</sequence>
<proteinExistence type="predicted"/>
<protein>
    <recommendedName>
        <fullName evidence="2">Zeta toxin domain-containing protein</fullName>
    </recommendedName>
</protein>
<dbReference type="AlphaFoldDB" id="X1ERR2"/>
<gene>
    <name evidence="1" type="ORF">S01H4_56108</name>
</gene>
<dbReference type="EMBL" id="BART01032475">
    <property type="protein sequence ID" value="GAH11338.1"/>
    <property type="molecule type" value="Genomic_DNA"/>
</dbReference>
<organism evidence="1">
    <name type="scientific">marine sediment metagenome</name>
    <dbReference type="NCBI Taxonomy" id="412755"/>
    <lineage>
        <taxon>unclassified sequences</taxon>
        <taxon>metagenomes</taxon>
        <taxon>ecological metagenomes</taxon>
    </lineage>
</organism>
<dbReference type="PANTHER" id="PTHR41930">
    <property type="entry name" value="UPF0200 PROTEIN MJ1399"/>
    <property type="match status" value="1"/>
</dbReference>
<accession>X1ERR2</accession>
<dbReference type="InterPro" id="IPR027417">
    <property type="entry name" value="P-loop_NTPase"/>
</dbReference>